<dbReference type="EnsemblMetazoa" id="BGLB010724-RC">
    <property type="protein sequence ID" value="BGLB010724-PC"/>
    <property type="gene ID" value="BGLB010724"/>
</dbReference>
<gene>
    <name evidence="5" type="primary">106074460</name>
</gene>
<organism evidence="5 6">
    <name type="scientific">Biomphalaria glabrata</name>
    <name type="common">Bloodfluke planorb</name>
    <name type="synonym">Freshwater snail</name>
    <dbReference type="NCBI Taxonomy" id="6526"/>
    <lineage>
        <taxon>Eukaryota</taxon>
        <taxon>Metazoa</taxon>
        <taxon>Spiralia</taxon>
        <taxon>Lophotrochozoa</taxon>
        <taxon>Mollusca</taxon>
        <taxon>Gastropoda</taxon>
        <taxon>Heterobranchia</taxon>
        <taxon>Euthyneura</taxon>
        <taxon>Panpulmonata</taxon>
        <taxon>Hygrophila</taxon>
        <taxon>Lymnaeoidea</taxon>
        <taxon>Planorbidae</taxon>
        <taxon>Biomphalaria</taxon>
    </lineage>
</organism>
<dbReference type="PRINTS" id="PR00449">
    <property type="entry name" value="RASTRNSFRMNG"/>
</dbReference>
<dbReference type="SMART" id="SM00174">
    <property type="entry name" value="RHO"/>
    <property type="match status" value="1"/>
</dbReference>
<evidence type="ECO:0000256" key="1">
    <source>
        <dbReference type="ARBA" id="ARBA00008344"/>
    </source>
</evidence>
<dbReference type="Proteomes" id="UP000076420">
    <property type="component" value="Unassembled WGS sequence"/>
</dbReference>
<dbReference type="Gene3D" id="3.40.50.300">
    <property type="entry name" value="P-loop containing nucleotide triphosphate hydrolases"/>
    <property type="match status" value="1"/>
</dbReference>
<dbReference type="SMART" id="SM00175">
    <property type="entry name" value="RAB"/>
    <property type="match status" value="1"/>
</dbReference>
<dbReference type="STRING" id="6526.A0A2C9JZS0"/>
<dbReference type="EC" id="3.6.5.2" evidence="2"/>
<dbReference type="PROSITE" id="PS51419">
    <property type="entry name" value="RAB"/>
    <property type="match status" value="1"/>
</dbReference>
<dbReference type="AlphaFoldDB" id="A0A2C9JZS0"/>
<dbReference type="RefSeq" id="XP_013090682.2">
    <property type="nucleotide sequence ID" value="XM_013235228.2"/>
</dbReference>
<dbReference type="InterPro" id="IPR005225">
    <property type="entry name" value="Small_GTP-bd"/>
</dbReference>
<evidence type="ECO:0000256" key="4">
    <source>
        <dbReference type="ARBA" id="ARBA00048098"/>
    </source>
</evidence>
<dbReference type="KEGG" id="bgt:106074460"/>
<comment type="catalytic activity">
    <reaction evidence="4">
        <text>GTP + H2O = GDP + phosphate + H(+)</text>
        <dbReference type="Rhea" id="RHEA:19669"/>
        <dbReference type="ChEBI" id="CHEBI:15377"/>
        <dbReference type="ChEBI" id="CHEBI:15378"/>
        <dbReference type="ChEBI" id="CHEBI:37565"/>
        <dbReference type="ChEBI" id="CHEBI:43474"/>
        <dbReference type="ChEBI" id="CHEBI:58189"/>
        <dbReference type="EC" id="3.6.5.2"/>
    </reaction>
</comment>
<dbReference type="SMART" id="SM00173">
    <property type="entry name" value="RAS"/>
    <property type="match status" value="1"/>
</dbReference>
<dbReference type="InterPro" id="IPR027417">
    <property type="entry name" value="P-loop_NTPase"/>
</dbReference>
<dbReference type="PANTHER" id="PTHR45704">
    <property type="entry name" value="RAS-LIKE FAMILY MEMBER 11"/>
    <property type="match status" value="1"/>
</dbReference>
<evidence type="ECO:0000313" key="6">
    <source>
        <dbReference type="Proteomes" id="UP000076420"/>
    </source>
</evidence>
<name>A0A2C9JZS0_BIOGL</name>
<evidence type="ECO:0000256" key="3">
    <source>
        <dbReference type="ARBA" id="ARBA00022801"/>
    </source>
</evidence>
<dbReference type="OrthoDB" id="18798at2759"/>
<comment type="similarity">
    <text evidence="1">Belongs to the small GTPase superfamily. Ras family.</text>
</comment>
<evidence type="ECO:0000313" key="5">
    <source>
        <dbReference type="EnsemblMetazoa" id="BGLB010724-PB"/>
    </source>
</evidence>
<evidence type="ECO:0000256" key="2">
    <source>
        <dbReference type="ARBA" id="ARBA00011984"/>
    </source>
</evidence>
<sequence length="286" mass="32666">MLSPATLLRKINITNAKSKPFRVVILGQNGVGKTALTVRFLTRRYIGDYDPLLERVYTCQRTLDGISVEFEVWDTAGQNENNKLKEQIRWADAIILVYDVTDRCSFNECSRLKFLTNALSKRARKKSNIELRADSADQLPVFLVGNKIDKEADRMVSEEEGETRCKQLGCVAFREVSVSEMVHEVAQVFEEIYVICKYGNKISLHFQLSASRHTLCVERPTACSSSEEDLAERDAISLPGTPESHVNVRDAIASRKLRPEDLYKEMSVDDMWVRSRSKRREAMFMS</sequence>
<dbReference type="InterPro" id="IPR001806">
    <property type="entry name" value="Small_GTPase"/>
</dbReference>
<dbReference type="GO" id="GO:0005525">
    <property type="term" value="F:GTP binding"/>
    <property type="evidence" value="ECO:0007669"/>
    <property type="project" value="InterPro"/>
</dbReference>
<dbReference type="GO" id="GO:0003925">
    <property type="term" value="F:G protein activity"/>
    <property type="evidence" value="ECO:0007669"/>
    <property type="project" value="UniProtKB-EC"/>
</dbReference>
<dbReference type="RefSeq" id="XP_013090683.2">
    <property type="nucleotide sequence ID" value="XM_013235229.2"/>
</dbReference>
<proteinExistence type="inferred from homology"/>
<dbReference type="VEuPathDB" id="VectorBase:BGLB010724"/>
<dbReference type="InterPro" id="IPR051065">
    <property type="entry name" value="Ras-related_GTPase"/>
</dbReference>
<keyword evidence="3" id="KW-0378">Hydrolase</keyword>
<dbReference type="NCBIfam" id="TIGR00231">
    <property type="entry name" value="small_GTP"/>
    <property type="match status" value="1"/>
</dbReference>
<dbReference type="EnsemblMetazoa" id="BGLB010724-RB">
    <property type="protein sequence ID" value="BGLB010724-PB"/>
    <property type="gene ID" value="BGLB010724"/>
</dbReference>
<reference evidence="5" key="1">
    <citation type="submission" date="2020-05" db="UniProtKB">
        <authorList>
            <consortium name="EnsemblMetazoa"/>
        </authorList>
    </citation>
    <scope>IDENTIFICATION</scope>
    <source>
        <strain evidence="5">BB02</strain>
    </source>
</reference>
<dbReference type="VEuPathDB" id="VectorBase:BGLAX_038691"/>
<dbReference type="Pfam" id="PF00071">
    <property type="entry name" value="Ras"/>
    <property type="match status" value="1"/>
</dbReference>
<dbReference type="PROSITE" id="PS51421">
    <property type="entry name" value="RAS"/>
    <property type="match status" value="1"/>
</dbReference>
<accession>A0A2C9JZS0</accession>
<dbReference type="SUPFAM" id="SSF52540">
    <property type="entry name" value="P-loop containing nucleoside triphosphate hydrolases"/>
    <property type="match status" value="1"/>
</dbReference>
<protein>
    <recommendedName>
        <fullName evidence="2">small monomeric GTPase</fullName>
        <ecNumber evidence="2">3.6.5.2</ecNumber>
    </recommendedName>
</protein>